<proteinExistence type="predicted"/>
<sequence>MVWAIPKRFHEKSISRLTTSMLHHKMIAINHLRAYSSARM</sequence>
<dbReference type="AlphaFoldDB" id="F8IFE9"/>
<dbReference type="PATRIC" id="fig|1048834.4.peg.852"/>
<accession>F8IFE9</accession>
<reference evidence="1 2" key="1">
    <citation type="journal article" date="2011" name="J. Bacteriol.">
        <title>Complete Genome Sequence of Alicyclobacillus acidocaldarius Strain Tc-4-1.</title>
        <authorList>
            <person name="Chen Y."/>
            <person name="He Y."/>
            <person name="Zhang B."/>
            <person name="Yang J."/>
            <person name="Li W."/>
            <person name="Dong Z."/>
            <person name="Hu S."/>
        </authorList>
    </citation>
    <scope>NUCLEOTIDE SEQUENCE [LARGE SCALE GENOMIC DNA]</scope>
    <source>
        <strain evidence="1 2">Tc-4-1</strain>
    </source>
</reference>
<protein>
    <submittedName>
        <fullName evidence="1">Uncharacterized protein</fullName>
    </submittedName>
</protein>
<dbReference type="STRING" id="1048834.TC41_0898"/>
<dbReference type="Proteomes" id="UP000000292">
    <property type="component" value="Chromosome"/>
</dbReference>
<dbReference type="KEGG" id="aad:TC41_0898"/>
<dbReference type="HOGENOM" id="CLU_3283799_0_0_9"/>
<reference evidence="2" key="2">
    <citation type="submission" date="2011-06" db="EMBL/GenBank/DDBJ databases">
        <title>The complete genome sequence of Alicyclobacillus acidocaldarius sp. Tc-4-1.</title>
        <authorList>
            <person name="Chen Y."/>
            <person name="He Y."/>
            <person name="Dong Z."/>
            <person name="Hu S."/>
        </authorList>
    </citation>
    <scope>NUCLEOTIDE SEQUENCE [LARGE SCALE GENOMIC DNA]</scope>
    <source>
        <strain evidence="2">Tc-4-1</strain>
    </source>
</reference>
<evidence type="ECO:0000313" key="1">
    <source>
        <dbReference type="EMBL" id="AEJ42851.1"/>
    </source>
</evidence>
<gene>
    <name evidence="1" type="ordered locus">TC41_0898</name>
</gene>
<organism evidence="1 2">
    <name type="scientific">Alicyclobacillus acidocaldarius (strain Tc-4-1)</name>
    <name type="common">Bacillus acidocaldarius</name>
    <dbReference type="NCBI Taxonomy" id="1048834"/>
    <lineage>
        <taxon>Bacteria</taxon>
        <taxon>Bacillati</taxon>
        <taxon>Bacillota</taxon>
        <taxon>Bacilli</taxon>
        <taxon>Bacillales</taxon>
        <taxon>Alicyclobacillaceae</taxon>
        <taxon>Alicyclobacillus</taxon>
    </lineage>
</organism>
<evidence type="ECO:0000313" key="2">
    <source>
        <dbReference type="Proteomes" id="UP000000292"/>
    </source>
</evidence>
<name>F8IFE9_ALIAT</name>
<dbReference type="EMBL" id="CP002902">
    <property type="protein sequence ID" value="AEJ42851.1"/>
    <property type="molecule type" value="Genomic_DNA"/>
</dbReference>